<keyword evidence="1" id="KW-1133">Transmembrane helix</keyword>
<reference evidence="2" key="1">
    <citation type="submission" date="2011-12" db="EMBL/GenBank/DDBJ databases">
        <authorList>
            <person name="Lu H.-P."/>
            <person name="Wang Y.-B."/>
            <person name="Huang S.-W."/>
            <person name="Lin C.-Y."/>
            <person name="Wu M."/>
            <person name="Hsieh C.-H."/>
            <person name="Yu H.-T."/>
        </authorList>
    </citation>
    <scope>NUCLEOTIDE SEQUENCE</scope>
</reference>
<evidence type="ECO:0000256" key="1">
    <source>
        <dbReference type="SAM" id="Phobius"/>
    </source>
</evidence>
<organism evidence="2">
    <name type="scientific">uncultured bacterium scaffold00056</name>
    <dbReference type="NCBI Taxonomy" id="1132475"/>
    <lineage>
        <taxon>Bacteria</taxon>
        <taxon>environmental samples</taxon>
    </lineage>
</organism>
<reference evidence="2" key="2">
    <citation type="journal article" date="2012" name="BMC Genomics">
        <title>Metagenomic analysis reveals a functional signature for biomass degradation by cecal microbiota in the leaf-eating flying squirrel (Petaurista alborufus lena).</title>
        <authorList>
            <person name="Lu H.P."/>
            <person name="Wang Y.B."/>
            <person name="Huang S.W."/>
            <person name="Lin C.Y."/>
            <person name="Wu M."/>
            <person name="Hsieh C.H."/>
            <person name="Yu H.T."/>
        </authorList>
    </citation>
    <scope>NUCLEOTIDE SEQUENCE</scope>
</reference>
<evidence type="ECO:0000313" key="2">
    <source>
        <dbReference type="EMBL" id="AFN84591.1"/>
    </source>
</evidence>
<dbReference type="AlphaFoldDB" id="I6ZME4"/>
<name>I6ZME4_9BACT</name>
<accession>I6ZME4</accession>
<protein>
    <submittedName>
        <fullName evidence="2">Uncharacterized protein</fullName>
    </submittedName>
</protein>
<feature type="transmembrane region" description="Helical" evidence="1">
    <location>
        <begin position="12"/>
        <end position="30"/>
    </location>
</feature>
<keyword evidence="1" id="KW-0472">Membrane</keyword>
<dbReference type="EMBL" id="JQ335997">
    <property type="protein sequence ID" value="AFN84591.1"/>
    <property type="molecule type" value="Genomic_DNA"/>
</dbReference>
<sequence>MTAVLSEEIIVALIGLGGSGLGSLMGILVSSKLTQYRLDKLEAKVDKHNQVIERTYKLEGEVTELQHDVRDLKQQKG</sequence>
<proteinExistence type="predicted"/>
<keyword evidence="1" id="KW-0812">Transmembrane</keyword>